<sequence>MRDRHTHTGVIQQRNTVANHSTLNGVCWLSASYCPTGRPDRDEASFHGRTSSHSQPAGSGSHTCRTLLPWNRVLRTSSKKETHYFFPSCCHRSVRCQATVTMASRASVSAELSSPRRW</sequence>
<accession>A0A5B7H387</accession>
<reference evidence="2 3" key="1">
    <citation type="submission" date="2019-05" db="EMBL/GenBank/DDBJ databases">
        <title>Another draft genome of Portunus trituberculatus and its Hox gene families provides insights of decapod evolution.</title>
        <authorList>
            <person name="Jeong J.-H."/>
            <person name="Song I."/>
            <person name="Kim S."/>
            <person name="Choi T."/>
            <person name="Kim D."/>
            <person name="Ryu S."/>
            <person name="Kim W."/>
        </authorList>
    </citation>
    <scope>NUCLEOTIDE SEQUENCE [LARGE SCALE GENOMIC DNA]</scope>
    <source>
        <tissue evidence="2">Muscle</tissue>
    </source>
</reference>
<proteinExistence type="predicted"/>
<name>A0A5B7H387_PORTR</name>
<feature type="region of interest" description="Disordered" evidence="1">
    <location>
        <begin position="40"/>
        <end position="62"/>
    </location>
</feature>
<keyword evidence="3" id="KW-1185">Reference proteome</keyword>
<evidence type="ECO:0000256" key="1">
    <source>
        <dbReference type="SAM" id="MobiDB-lite"/>
    </source>
</evidence>
<dbReference type="Proteomes" id="UP000324222">
    <property type="component" value="Unassembled WGS sequence"/>
</dbReference>
<evidence type="ECO:0000313" key="3">
    <source>
        <dbReference type="Proteomes" id="UP000324222"/>
    </source>
</evidence>
<protein>
    <submittedName>
        <fullName evidence="2">Uncharacterized protein</fullName>
    </submittedName>
</protein>
<comment type="caution">
    <text evidence="2">The sequence shown here is derived from an EMBL/GenBank/DDBJ whole genome shotgun (WGS) entry which is preliminary data.</text>
</comment>
<evidence type="ECO:0000313" key="2">
    <source>
        <dbReference type="EMBL" id="MPC67041.1"/>
    </source>
</evidence>
<feature type="compositionally biased region" description="Polar residues" evidence="1">
    <location>
        <begin position="48"/>
        <end position="62"/>
    </location>
</feature>
<dbReference type="EMBL" id="VSRR010025686">
    <property type="protein sequence ID" value="MPC67041.1"/>
    <property type="molecule type" value="Genomic_DNA"/>
</dbReference>
<dbReference type="AlphaFoldDB" id="A0A5B7H387"/>
<gene>
    <name evidence="2" type="ORF">E2C01_061201</name>
</gene>
<organism evidence="2 3">
    <name type="scientific">Portunus trituberculatus</name>
    <name type="common">Swimming crab</name>
    <name type="synonym">Neptunus trituberculatus</name>
    <dbReference type="NCBI Taxonomy" id="210409"/>
    <lineage>
        <taxon>Eukaryota</taxon>
        <taxon>Metazoa</taxon>
        <taxon>Ecdysozoa</taxon>
        <taxon>Arthropoda</taxon>
        <taxon>Crustacea</taxon>
        <taxon>Multicrustacea</taxon>
        <taxon>Malacostraca</taxon>
        <taxon>Eumalacostraca</taxon>
        <taxon>Eucarida</taxon>
        <taxon>Decapoda</taxon>
        <taxon>Pleocyemata</taxon>
        <taxon>Brachyura</taxon>
        <taxon>Eubrachyura</taxon>
        <taxon>Portunoidea</taxon>
        <taxon>Portunidae</taxon>
        <taxon>Portuninae</taxon>
        <taxon>Portunus</taxon>
    </lineage>
</organism>